<sequence length="617" mass="64853">MSGLNPFRHKKTASTAAPGAVAAPDAAASSSLSSQTAASDSASLSTAQPGNRPRGQDKRQTGQDDAGRRPGPAEEWLAGLEVDVARQKKQAQTQQHHGLSRPLFENTVHCTAEGDFYLTCCMAGELPASRPASNSKTVRIASPPAKQIPSPDNNDANDAEEGYFGSDVSGYTSAGPVGRQMSGHRPSTPGVQPAEDPFNAAIGSSGSSDEDDDDDDGEDDEIERLNARGQDGLGLGLGPVADVPSLRRVSYQGDLRSKGQDQEHAEAGATKERATMDVDAFKRLLLTGDTAGDTKDSRDLSAAATAASTTQEMSAGDKKPQKPPPPKSRRGKAISSSSRSSESTEKSTEATAPVSPQATSHTKSPASSVHGAQPPSPPARRQAAQSEPVPPAHAQHKRPPTPPITRRHSQMKRSGTNTSRLALPLGSIKPLNRSASLNSATHPKTPPPPPSRRTGTGSTTDHGSTASSIHDTSSVDTPIQNQKAESETSPPHNPHLQAPSHTHTHPPTSTARPQPPPPRRTAGSTHSSHSAETNHPSSTSTSTRRPSSISAETEDHPIPPPPPPHRKTSRGSNPPEPDISPPSNANDILANLSQLQHDLDEFRGQYGDGDRDRSQKK</sequence>
<evidence type="ECO:0000313" key="2">
    <source>
        <dbReference type="EMBL" id="EFE33776.1"/>
    </source>
</evidence>
<dbReference type="AlphaFoldDB" id="D4ASM6"/>
<feature type="compositionally biased region" description="Low complexity" evidence="1">
    <location>
        <begin position="301"/>
        <end position="310"/>
    </location>
</feature>
<feature type="compositionally biased region" description="Low complexity" evidence="1">
    <location>
        <begin position="452"/>
        <end position="468"/>
    </location>
</feature>
<dbReference type="Proteomes" id="UP000008866">
    <property type="component" value="Unassembled WGS sequence"/>
</dbReference>
<accession>D4ASM6</accession>
<feature type="region of interest" description="Disordered" evidence="1">
    <location>
        <begin position="1"/>
        <end position="79"/>
    </location>
</feature>
<feature type="compositionally biased region" description="Basic residues" evidence="1">
    <location>
        <begin position="394"/>
        <end position="411"/>
    </location>
</feature>
<feature type="compositionally biased region" description="Polar residues" evidence="1">
    <location>
        <begin position="469"/>
        <end position="490"/>
    </location>
</feature>
<dbReference type="KEGG" id="abe:ARB_07241"/>
<gene>
    <name evidence="2" type="ORF">ARB_07241</name>
</gene>
<dbReference type="eggNOG" id="ENOG502SH0Q">
    <property type="taxonomic scope" value="Eukaryota"/>
</dbReference>
<feature type="compositionally biased region" description="Low complexity" evidence="1">
    <location>
        <begin position="536"/>
        <end position="548"/>
    </location>
</feature>
<evidence type="ECO:0000256" key="1">
    <source>
        <dbReference type="SAM" id="MobiDB-lite"/>
    </source>
</evidence>
<dbReference type="RefSeq" id="XP_003014679.1">
    <property type="nucleotide sequence ID" value="XM_003014633.1"/>
</dbReference>
<dbReference type="HOGENOM" id="CLU_461652_0_0_1"/>
<feature type="compositionally biased region" description="Polar residues" evidence="1">
    <location>
        <begin position="354"/>
        <end position="367"/>
    </location>
</feature>
<feature type="compositionally biased region" description="Low complexity" evidence="1">
    <location>
        <begin position="499"/>
        <end position="512"/>
    </location>
</feature>
<organism evidence="2 3">
    <name type="scientific">Arthroderma benhamiae (strain ATCC MYA-4681 / CBS 112371)</name>
    <name type="common">Trichophyton mentagrophytes</name>
    <dbReference type="NCBI Taxonomy" id="663331"/>
    <lineage>
        <taxon>Eukaryota</taxon>
        <taxon>Fungi</taxon>
        <taxon>Dikarya</taxon>
        <taxon>Ascomycota</taxon>
        <taxon>Pezizomycotina</taxon>
        <taxon>Eurotiomycetes</taxon>
        <taxon>Eurotiomycetidae</taxon>
        <taxon>Onygenales</taxon>
        <taxon>Arthrodermataceae</taxon>
        <taxon>Trichophyton</taxon>
    </lineage>
</organism>
<comment type="caution">
    <text evidence="2">The sequence shown here is derived from an EMBL/GenBank/DDBJ whole genome shotgun (WGS) entry which is preliminary data.</text>
</comment>
<dbReference type="EMBL" id="ABSU01000008">
    <property type="protein sequence ID" value="EFE33776.1"/>
    <property type="molecule type" value="Genomic_DNA"/>
</dbReference>
<dbReference type="GeneID" id="9527042"/>
<feature type="region of interest" description="Disordered" evidence="1">
    <location>
        <begin position="127"/>
        <end position="617"/>
    </location>
</feature>
<feature type="compositionally biased region" description="Basic and acidic residues" evidence="1">
    <location>
        <begin position="54"/>
        <end position="72"/>
    </location>
</feature>
<feature type="compositionally biased region" description="Acidic residues" evidence="1">
    <location>
        <begin position="208"/>
        <end position="222"/>
    </location>
</feature>
<dbReference type="OMA" id="TQHKRPP"/>
<name>D4ASM6_ARTBC</name>
<feature type="compositionally biased region" description="Polar residues" evidence="1">
    <location>
        <begin position="581"/>
        <end position="596"/>
    </location>
</feature>
<feature type="compositionally biased region" description="Basic and acidic residues" evidence="1">
    <location>
        <begin position="255"/>
        <end position="282"/>
    </location>
</feature>
<keyword evidence="3" id="KW-1185">Reference proteome</keyword>
<reference evidence="3" key="1">
    <citation type="journal article" date="2011" name="Genome Biol.">
        <title>Comparative and functional genomics provide insights into the pathogenicity of dermatophytic fungi.</title>
        <authorList>
            <person name="Burmester A."/>
            <person name="Shelest E."/>
            <person name="Gloeckner G."/>
            <person name="Heddergott C."/>
            <person name="Schindler S."/>
            <person name="Staib P."/>
            <person name="Heidel A."/>
            <person name="Felder M."/>
            <person name="Petzold A."/>
            <person name="Szafranski K."/>
            <person name="Feuermann M."/>
            <person name="Pedruzzi I."/>
            <person name="Priebe S."/>
            <person name="Groth M."/>
            <person name="Winkler R."/>
            <person name="Li W."/>
            <person name="Kniemeyer O."/>
            <person name="Schroeckh V."/>
            <person name="Hertweck C."/>
            <person name="Hube B."/>
            <person name="White T.C."/>
            <person name="Platzer M."/>
            <person name="Guthke R."/>
            <person name="Heitman J."/>
            <person name="Woestemeyer J."/>
            <person name="Zipfel P.F."/>
            <person name="Monod M."/>
            <person name="Brakhage A.A."/>
        </authorList>
    </citation>
    <scope>NUCLEOTIDE SEQUENCE [LARGE SCALE GENOMIC DNA]</scope>
    <source>
        <strain evidence="3">ATCC MYA-4681 / CBS 112371</strain>
    </source>
</reference>
<protein>
    <submittedName>
        <fullName evidence="2">Uncharacterized protein</fullName>
    </submittedName>
</protein>
<feature type="compositionally biased region" description="Low complexity" evidence="1">
    <location>
        <begin position="13"/>
        <end position="48"/>
    </location>
</feature>
<feature type="compositionally biased region" description="Basic and acidic residues" evidence="1">
    <location>
        <begin position="597"/>
        <end position="617"/>
    </location>
</feature>
<feature type="compositionally biased region" description="Polar residues" evidence="1">
    <location>
        <begin position="522"/>
        <end position="535"/>
    </location>
</feature>
<evidence type="ECO:0000313" key="3">
    <source>
        <dbReference type="Proteomes" id="UP000008866"/>
    </source>
</evidence>
<proteinExistence type="predicted"/>